<dbReference type="EMBL" id="JAFIQS010000007">
    <property type="protein sequence ID" value="KAG5167265.1"/>
    <property type="molecule type" value="Genomic_DNA"/>
</dbReference>
<dbReference type="Pfam" id="PF00201">
    <property type="entry name" value="UDPGT"/>
    <property type="match status" value="1"/>
</dbReference>
<name>A0A8H7XX59_PSICU</name>
<dbReference type="GO" id="GO:0035251">
    <property type="term" value="F:UDP-glucosyltransferase activity"/>
    <property type="evidence" value="ECO:0007669"/>
    <property type="project" value="InterPro"/>
</dbReference>
<dbReference type="InterPro" id="IPR050481">
    <property type="entry name" value="UDP-glycosyltransf_plant"/>
</dbReference>
<gene>
    <name evidence="2" type="ORF">JR316_007611</name>
</gene>
<dbReference type="InterPro" id="IPR002213">
    <property type="entry name" value="UDP_glucos_trans"/>
</dbReference>
<accession>A0A8H7XX59</accession>
<dbReference type="Gene3D" id="3.40.50.2000">
    <property type="entry name" value="Glycogen Phosphorylase B"/>
    <property type="match status" value="2"/>
</dbReference>
<protein>
    <recommendedName>
        <fullName evidence="3">Glycosyltransferase family 1 protein</fullName>
    </recommendedName>
</protein>
<organism evidence="2">
    <name type="scientific">Psilocybe cubensis</name>
    <name type="common">Psychedelic mushroom</name>
    <name type="synonym">Stropharia cubensis</name>
    <dbReference type="NCBI Taxonomy" id="181762"/>
    <lineage>
        <taxon>Eukaryota</taxon>
        <taxon>Fungi</taxon>
        <taxon>Dikarya</taxon>
        <taxon>Basidiomycota</taxon>
        <taxon>Agaricomycotina</taxon>
        <taxon>Agaricomycetes</taxon>
        <taxon>Agaricomycetidae</taxon>
        <taxon>Agaricales</taxon>
        <taxon>Agaricineae</taxon>
        <taxon>Strophariaceae</taxon>
        <taxon>Psilocybe</taxon>
    </lineage>
</organism>
<evidence type="ECO:0008006" key="3">
    <source>
        <dbReference type="Google" id="ProtNLM"/>
    </source>
</evidence>
<comment type="caution">
    <text evidence="2">The sequence shown here is derived from an EMBL/GenBank/DDBJ whole genome shotgun (WGS) entry which is preliminary data.</text>
</comment>
<dbReference type="PANTHER" id="PTHR48049:SF84">
    <property type="entry name" value="UDP-GLYCOSYLTRANSFERASE 79A6"/>
    <property type="match status" value="1"/>
</dbReference>
<dbReference type="PANTHER" id="PTHR48049">
    <property type="entry name" value="GLYCOSYLTRANSFERASE"/>
    <property type="match status" value="1"/>
</dbReference>
<keyword evidence="1" id="KW-0808">Transferase</keyword>
<dbReference type="AlphaFoldDB" id="A0A8H7XX59"/>
<evidence type="ECO:0000256" key="1">
    <source>
        <dbReference type="ARBA" id="ARBA00022679"/>
    </source>
</evidence>
<proteinExistence type="predicted"/>
<evidence type="ECO:0000313" key="2">
    <source>
        <dbReference type="EMBL" id="KAG5167265.1"/>
    </source>
</evidence>
<sequence length="426" mass="47358">MTSIAEHGKAVHIVFSSIPAWGRVRPFCILAARLVNMNKNMIITLFLSSNLLQKAKNEILAEFQGKEPANIFERIRVLASFNSDSNDLHTIFVPLVKTYATTYEALTQSQPVTCTVTGTKFDPVPPPNIVILDVSAYAHLQATRSITGHAVPIVSWVTGHASSAIRLFGPADRGGHGDLGARSAEWALQTGASLEDIGDSTKGTVVRIPGVPPMYDWEFFPQDVCAAKLPYGFTLKWSLEFDECDAVLTTSAFVVEKEPIEGLRSWFSEWKKEFEVRDTSLKCTESKDFLDKALAEYGERSVMLISFGMIFWPTRQEYIEEVLEVLIEKEFPFIIYLNTAPLATLSNNLIEKIKMSCLGLVPKRINQQEILNHPAAGWFLTHGGHNSVTESLRSGIPLQVPYQDLLTQIQLLTCIALHQDMLANGS</sequence>
<reference evidence="2" key="1">
    <citation type="submission" date="2021-02" db="EMBL/GenBank/DDBJ databases">
        <title>Psilocybe cubensis genome.</title>
        <authorList>
            <person name="Mckernan K.J."/>
            <person name="Crawford S."/>
            <person name="Trippe A."/>
            <person name="Kane L.T."/>
            <person name="Mclaughlin S."/>
        </authorList>
    </citation>
    <scope>NUCLEOTIDE SEQUENCE [LARGE SCALE GENOMIC DNA]</scope>
    <source>
        <strain evidence="2">MGC-MH-2018</strain>
    </source>
</reference>
<dbReference type="SUPFAM" id="SSF53756">
    <property type="entry name" value="UDP-Glycosyltransferase/glycogen phosphorylase"/>
    <property type="match status" value="1"/>
</dbReference>